<sequence length="182" mass="20440">MLLACEFKTTPLVRFFVLAIAHSNNLFVMFRNSFRNNCSRLSDCSTNFITPAFPDSVAITTIRLFHIRRFSSKNMIHNSFQVLNEQRSKLWQGSDARQTYICYFTTIWKQFNLCRIRQITWANEYKARPLDGASSLGVYAILPLVVINTSAAASASSWRIYTRPHSTFCSSGGDGGGGTASG</sequence>
<dbReference type="AlphaFoldDB" id="A0A6H5IQY7"/>
<accession>A0A6H5IQY7</accession>
<organism evidence="1 2">
    <name type="scientific">Trichogramma brassicae</name>
    <dbReference type="NCBI Taxonomy" id="86971"/>
    <lineage>
        <taxon>Eukaryota</taxon>
        <taxon>Metazoa</taxon>
        <taxon>Ecdysozoa</taxon>
        <taxon>Arthropoda</taxon>
        <taxon>Hexapoda</taxon>
        <taxon>Insecta</taxon>
        <taxon>Pterygota</taxon>
        <taxon>Neoptera</taxon>
        <taxon>Endopterygota</taxon>
        <taxon>Hymenoptera</taxon>
        <taxon>Apocrita</taxon>
        <taxon>Proctotrupomorpha</taxon>
        <taxon>Chalcidoidea</taxon>
        <taxon>Trichogrammatidae</taxon>
        <taxon>Trichogramma</taxon>
    </lineage>
</organism>
<dbReference type="Proteomes" id="UP000479190">
    <property type="component" value="Unassembled WGS sequence"/>
</dbReference>
<evidence type="ECO:0000313" key="2">
    <source>
        <dbReference type="Proteomes" id="UP000479190"/>
    </source>
</evidence>
<dbReference type="EMBL" id="CADCXV010000944">
    <property type="protein sequence ID" value="CAB0039218.1"/>
    <property type="molecule type" value="Genomic_DNA"/>
</dbReference>
<proteinExistence type="predicted"/>
<evidence type="ECO:0000313" key="1">
    <source>
        <dbReference type="EMBL" id="CAB0039218.1"/>
    </source>
</evidence>
<name>A0A6H5IQY7_9HYME</name>
<gene>
    <name evidence="1" type="ORF">TBRA_LOCUS10970</name>
</gene>
<protein>
    <submittedName>
        <fullName evidence="1">Uncharacterized protein</fullName>
    </submittedName>
</protein>
<reference evidence="1 2" key="1">
    <citation type="submission" date="2020-02" db="EMBL/GenBank/DDBJ databases">
        <authorList>
            <person name="Ferguson B K."/>
        </authorList>
    </citation>
    <scope>NUCLEOTIDE SEQUENCE [LARGE SCALE GENOMIC DNA]</scope>
</reference>
<keyword evidence="2" id="KW-1185">Reference proteome</keyword>